<dbReference type="AlphaFoldDB" id="A0A1H7K4Y9"/>
<dbReference type="EMBL" id="FOAG01000002">
    <property type="protein sequence ID" value="SEK80955.1"/>
    <property type="molecule type" value="Genomic_DNA"/>
</dbReference>
<gene>
    <name evidence="1" type="ORF">SAMN05443999_102311</name>
</gene>
<protein>
    <submittedName>
        <fullName evidence="1">Uncharacterized protein</fullName>
    </submittedName>
</protein>
<dbReference type="Proteomes" id="UP000199582">
    <property type="component" value="Unassembled WGS sequence"/>
</dbReference>
<keyword evidence="2" id="KW-1185">Reference proteome</keyword>
<evidence type="ECO:0000313" key="2">
    <source>
        <dbReference type="Proteomes" id="UP000199582"/>
    </source>
</evidence>
<reference evidence="1 2" key="1">
    <citation type="submission" date="2016-10" db="EMBL/GenBank/DDBJ databases">
        <authorList>
            <person name="de Groot N.N."/>
        </authorList>
    </citation>
    <scope>NUCLEOTIDE SEQUENCE [LARGE SCALE GENOMIC DNA]</scope>
    <source>
        <strain evidence="1 2">DSM 100674</strain>
    </source>
</reference>
<accession>A0A1H7K4Y9</accession>
<organism evidence="1 2">
    <name type="scientific">Roseovarius azorensis</name>
    <dbReference type="NCBI Taxonomy" id="1287727"/>
    <lineage>
        <taxon>Bacteria</taxon>
        <taxon>Pseudomonadati</taxon>
        <taxon>Pseudomonadota</taxon>
        <taxon>Alphaproteobacteria</taxon>
        <taxon>Rhodobacterales</taxon>
        <taxon>Roseobacteraceae</taxon>
        <taxon>Roseovarius</taxon>
    </lineage>
</organism>
<evidence type="ECO:0000313" key="1">
    <source>
        <dbReference type="EMBL" id="SEK80955.1"/>
    </source>
</evidence>
<sequence length="193" mass="21758">MNTATDITIFWLFFISKHLMTSCTTATIREQRLTLPMCAPSVKRYNRPVWVSAYLSAEAFAVGCQSGFIGLCAWLGRRHNRDICDTKSGFPGVRGLRHLRHLRHGGRSLSLCRSCRRSRRGLPLNFRQLGACITPHRPPLSRCARLRHALHLAPRFQLPATQATHAFRACPALPLPSGFRVRRLALTALHRAP</sequence>
<proteinExistence type="predicted"/>
<name>A0A1H7K4Y9_9RHOB</name>